<evidence type="ECO:0000256" key="5">
    <source>
        <dbReference type="ARBA" id="ARBA00022792"/>
    </source>
</evidence>
<keyword evidence="9 11" id="KW-0139">CF(1)</keyword>
<evidence type="ECO:0000256" key="6">
    <source>
        <dbReference type="ARBA" id="ARBA00023065"/>
    </source>
</evidence>
<evidence type="ECO:0000313" key="13">
    <source>
        <dbReference type="Proteomes" id="UP001212152"/>
    </source>
</evidence>
<dbReference type="Gene3D" id="3.40.1380.10">
    <property type="match status" value="1"/>
</dbReference>
<evidence type="ECO:0000256" key="1">
    <source>
        <dbReference type="ARBA" id="ARBA00004637"/>
    </source>
</evidence>
<dbReference type="SUPFAM" id="SSF52943">
    <property type="entry name" value="ATP synthase (F1-ATPase), gamma subunit"/>
    <property type="match status" value="1"/>
</dbReference>
<dbReference type="InterPro" id="IPR000131">
    <property type="entry name" value="ATP_synth_F1_gsu"/>
</dbReference>
<keyword evidence="13" id="KW-1185">Reference proteome</keyword>
<dbReference type="CDD" id="cd12151">
    <property type="entry name" value="F1-ATPase_gamma"/>
    <property type="match status" value="1"/>
</dbReference>
<dbReference type="FunFam" id="3.40.1380.10:FF:000003">
    <property type="entry name" value="ATP synthase subunit gamma"/>
    <property type="match status" value="1"/>
</dbReference>
<gene>
    <name evidence="12" type="primary">ATP3_1</name>
    <name evidence="12" type="ORF">HDU87_000284</name>
</gene>
<evidence type="ECO:0000256" key="4">
    <source>
        <dbReference type="ARBA" id="ARBA00022781"/>
    </source>
</evidence>
<evidence type="ECO:0000256" key="11">
    <source>
        <dbReference type="RuleBase" id="RU004001"/>
    </source>
</evidence>
<keyword evidence="10 11" id="KW-0066">ATP synthesis</keyword>
<dbReference type="PANTHER" id="PTHR11693">
    <property type="entry name" value="ATP SYNTHASE GAMMA CHAIN"/>
    <property type="match status" value="1"/>
</dbReference>
<evidence type="ECO:0000256" key="10">
    <source>
        <dbReference type="ARBA" id="ARBA00023310"/>
    </source>
</evidence>
<keyword evidence="7" id="KW-0496">Mitochondrion</keyword>
<keyword evidence="5" id="KW-0999">Mitochondrion inner membrane</keyword>
<keyword evidence="8" id="KW-0472">Membrane</keyword>
<evidence type="ECO:0000256" key="9">
    <source>
        <dbReference type="ARBA" id="ARBA00023196"/>
    </source>
</evidence>
<dbReference type="GO" id="GO:0046933">
    <property type="term" value="F:proton-transporting ATP synthase activity, rotational mechanism"/>
    <property type="evidence" value="ECO:0007669"/>
    <property type="project" value="InterPro"/>
</dbReference>
<dbReference type="Proteomes" id="UP001212152">
    <property type="component" value="Unassembled WGS sequence"/>
</dbReference>
<dbReference type="GO" id="GO:0005743">
    <property type="term" value="C:mitochondrial inner membrane"/>
    <property type="evidence" value="ECO:0007669"/>
    <property type="project" value="UniProtKB-SubCell"/>
</dbReference>
<name>A0AAD5TWW3_9FUNG</name>
<sequence length="296" mass="32058">MFVVRTLPRAAANTLLVGAASPFTPQARNMATLKEISMRLKSVSNIAKITKSMKMIASTKVTKAQRAMEAARVYGNSATALYTHAETTSAADSKDLVIVVSSDRGLCGGIHSSLAKGTRKFLHEHPNSSLAIIGQKARAQLQRDQRAKIAITFDGVSKNLPTWNEAALVADEIFKSGVQFDTAQVVYNQFKSVIAFDTVTVPAHSLKSLSESPKLAAYEVEEPVLKNFEEFTLANTLYWGIAEGNASEQAAKRTAMENATKNADEMIGKLTLTYNRSRQASITNDLIDIITGAMAI</sequence>
<reference evidence="12" key="1">
    <citation type="submission" date="2020-05" db="EMBL/GenBank/DDBJ databases">
        <title>Phylogenomic resolution of chytrid fungi.</title>
        <authorList>
            <person name="Stajich J.E."/>
            <person name="Amses K."/>
            <person name="Simmons R."/>
            <person name="Seto K."/>
            <person name="Myers J."/>
            <person name="Bonds A."/>
            <person name="Quandt C.A."/>
            <person name="Barry K."/>
            <person name="Liu P."/>
            <person name="Grigoriev I."/>
            <person name="Longcore J.E."/>
            <person name="James T.Y."/>
        </authorList>
    </citation>
    <scope>NUCLEOTIDE SEQUENCE</scope>
    <source>
        <strain evidence="12">JEL0379</strain>
    </source>
</reference>
<comment type="similarity">
    <text evidence="2 11">Belongs to the ATPase gamma chain family.</text>
</comment>
<dbReference type="PRINTS" id="PR00126">
    <property type="entry name" value="ATPASEGAMMA"/>
</dbReference>
<evidence type="ECO:0000256" key="3">
    <source>
        <dbReference type="ARBA" id="ARBA00022448"/>
    </source>
</evidence>
<evidence type="ECO:0000313" key="12">
    <source>
        <dbReference type="EMBL" id="KAJ3185660.1"/>
    </source>
</evidence>
<dbReference type="AlphaFoldDB" id="A0AAD5TWW3"/>
<keyword evidence="4 11" id="KW-0375">Hydrogen ion transport</keyword>
<dbReference type="GO" id="GO:0045259">
    <property type="term" value="C:proton-transporting ATP synthase complex"/>
    <property type="evidence" value="ECO:0007669"/>
    <property type="project" value="UniProtKB-KW"/>
</dbReference>
<keyword evidence="3 11" id="KW-0813">Transport</keyword>
<protein>
    <recommendedName>
        <fullName evidence="11">ATP synthase subunit gamma</fullName>
    </recommendedName>
</protein>
<dbReference type="PIRSF" id="PIRSF039089">
    <property type="entry name" value="ATP_synthase_gamma"/>
    <property type="match status" value="1"/>
</dbReference>
<proteinExistence type="inferred from homology"/>
<accession>A0AAD5TWW3</accession>
<comment type="subcellular location">
    <subcellularLocation>
        <location evidence="1">Mitochondrion inner membrane</location>
        <topology evidence="1">Peripheral membrane protein</topology>
    </subcellularLocation>
</comment>
<comment type="subunit">
    <text evidence="11">F-type ATPases have 2 components, CF(1) - the catalytic core - and CF(0) - the membrane proton channel. CF(1) and CF(0) have multiple subunits.</text>
</comment>
<comment type="caution">
    <text evidence="12">The sequence shown here is derived from an EMBL/GenBank/DDBJ whole genome shotgun (WGS) entry which is preliminary data.</text>
</comment>
<dbReference type="NCBIfam" id="TIGR01146">
    <property type="entry name" value="ATPsyn_F1gamma"/>
    <property type="match status" value="1"/>
</dbReference>
<evidence type="ECO:0000256" key="8">
    <source>
        <dbReference type="ARBA" id="ARBA00023136"/>
    </source>
</evidence>
<evidence type="ECO:0000256" key="2">
    <source>
        <dbReference type="ARBA" id="ARBA00007681"/>
    </source>
</evidence>
<dbReference type="EMBL" id="JADGJQ010000001">
    <property type="protein sequence ID" value="KAJ3185660.1"/>
    <property type="molecule type" value="Genomic_DNA"/>
</dbReference>
<organism evidence="12 13">
    <name type="scientific">Geranomyces variabilis</name>
    <dbReference type="NCBI Taxonomy" id="109894"/>
    <lineage>
        <taxon>Eukaryota</taxon>
        <taxon>Fungi</taxon>
        <taxon>Fungi incertae sedis</taxon>
        <taxon>Chytridiomycota</taxon>
        <taxon>Chytridiomycota incertae sedis</taxon>
        <taxon>Chytridiomycetes</taxon>
        <taxon>Spizellomycetales</taxon>
        <taxon>Powellomycetaceae</taxon>
        <taxon>Geranomyces</taxon>
    </lineage>
</organism>
<dbReference type="PANTHER" id="PTHR11693:SF22">
    <property type="entry name" value="ATP SYNTHASE SUBUNIT GAMMA, MITOCHONDRIAL"/>
    <property type="match status" value="1"/>
</dbReference>
<dbReference type="InterPro" id="IPR035968">
    <property type="entry name" value="ATP_synth_F1_ATPase_gsu"/>
</dbReference>
<dbReference type="Gene3D" id="1.10.287.80">
    <property type="entry name" value="ATP synthase, gamma subunit, helix hairpin domain"/>
    <property type="match status" value="1"/>
</dbReference>
<keyword evidence="6 11" id="KW-0406">Ion transport</keyword>
<dbReference type="Pfam" id="PF00231">
    <property type="entry name" value="ATP-synt"/>
    <property type="match status" value="1"/>
</dbReference>
<evidence type="ECO:0000256" key="7">
    <source>
        <dbReference type="ARBA" id="ARBA00023128"/>
    </source>
</evidence>